<evidence type="ECO:0000313" key="4">
    <source>
        <dbReference type="Proteomes" id="UP000243680"/>
    </source>
</evidence>
<gene>
    <name evidence="3" type="ORF">WJ35_29100</name>
</gene>
<dbReference type="RefSeq" id="WP_069240571.1">
    <property type="nucleotide sequence ID" value="NZ_CP013422.1"/>
</dbReference>
<organism evidence="3 4">
    <name type="scientific">Burkholderia ubonensis</name>
    <dbReference type="NCBI Taxonomy" id="101571"/>
    <lineage>
        <taxon>Bacteria</taxon>
        <taxon>Pseudomonadati</taxon>
        <taxon>Pseudomonadota</taxon>
        <taxon>Betaproteobacteria</taxon>
        <taxon>Burkholderiales</taxon>
        <taxon>Burkholderiaceae</taxon>
        <taxon>Burkholderia</taxon>
        <taxon>Burkholderia cepacia complex</taxon>
    </lineage>
</organism>
<feature type="region of interest" description="Disordered" evidence="1">
    <location>
        <begin position="81"/>
        <end position="117"/>
    </location>
</feature>
<feature type="signal peptide" evidence="2">
    <location>
        <begin position="1"/>
        <end position="31"/>
    </location>
</feature>
<name>A0A1B4LP64_9BURK</name>
<sequence>MKPIDIRSMKPWRAVALAAVAAVAAALTHVAGLPTFDDAVLSVGADMQLPLERIASDAPDASAPAESAAYRPAARSAAAHAAQLTGSSDALPPRATHRASHSAPADRPAAGASKNWI</sequence>
<proteinExistence type="predicted"/>
<dbReference type="AlphaFoldDB" id="A0A1B4LP64"/>
<keyword evidence="2" id="KW-0732">Signal</keyword>
<evidence type="ECO:0000256" key="2">
    <source>
        <dbReference type="SAM" id="SignalP"/>
    </source>
</evidence>
<feature type="chain" id="PRO_5008565270" evidence="2">
    <location>
        <begin position="32"/>
        <end position="117"/>
    </location>
</feature>
<dbReference type="EMBL" id="CP013422">
    <property type="protein sequence ID" value="AOJ78967.1"/>
    <property type="molecule type" value="Genomic_DNA"/>
</dbReference>
<evidence type="ECO:0000256" key="1">
    <source>
        <dbReference type="SAM" id="MobiDB-lite"/>
    </source>
</evidence>
<accession>A0A1B4LP64</accession>
<protein>
    <submittedName>
        <fullName evidence="3">Uncharacterized protein</fullName>
    </submittedName>
</protein>
<reference evidence="3 4" key="1">
    <citation type="submission" date="2015-12" db="EMBL/GenBank/DDBJ databases">
        <title>Diversity of Burkholderia near neighbor genomes.</title>
        <authorList>
            <person name="Sahl J."/>
            <person name="Wagner D."/>
            <person name="Keim P."/>
        </authorList>
    </citation>
    <scope>NUCLEOTIDE SEQUENCE [LARGE SCALE GENOMIC DNA]</scope>
    <source>
        <strain evidence="3 4">MSMB0783</strain>
    </source>
</reference>
<dbReference type="Proteomes" id="UP000243680">
    <property type="component" value="Chromosome 2"/>
</dbReference>
<evidence type="ECO:0000313" key="3">
    <source>
        <dbReference type="EMBL" id="AOJ78967.1"/>
    </source>
</evidence>